<feature type="compositionally biased region" description="Basic and acidic residues" evidence="1">
    <location>
        <begin position="68"/>
        <end position="84"/>
    </location>
</feature>
<sequence>MGERVRSQEDEVALDRKIAEIREKNQRIQKRAQEIEADRIQANGGGEQKKTEKSPPSSTSGNKTGKGAWDREWDKGKTPAEQWRENVPSMELTDRKRYDGGGGGQGRKRSDGSHGSHGGDRPMQTNGHNNSQRSQRNERNERQNLQLKNDQKRGDGPNLGARLAGRISFDKERTSTDKTRMNGQNGKKSDFKIEIKNLNDSKSGAHRGEWQKRHDRVQRVSGGEQRQENNNNVEKGKPRQRRESDNHAVKNVVYQLVNKVVKQERREQRVNEKDEVFIEKLTNQGSDEVEEDEKREKEPSPVKESTPIETPVSDSSKEVSPRLPSPVQETKLSLVSESIVRPQIIA</sequence>
<name>A0AAF3F1W1_9BILA</name>
<proteinExistence type="predicted"/>
<protein>
    <submittedName>
        <fullName evidence="3">Uncharacterized protein</fullName>
    </submittedName>
</protein>
<feature type="compositionally biased region" description="Basic and acidic residues" evidence="1">
    <location>
        <begin position="168"/>
        <end position="180"/>
    </location>
</feature>
<feature type="compositionally biased region" description="Basic and acidic residues" evidence="1">
    <location>
        <begin position="187"/>
        <end position="199"/>
    </location>
</feature>
<evidence type="ECO:0000313" key="3">
    <source>
        <dbReference type="WBParaSite" id="MBELARI_LOCUS20351"/>
    </source>
</evidence>
<accession>A0AAF3F1W1</accession>
<evidence type="ECO:0000256" key="1">
    <source>
        <dbReference type="SAM" id="MobiDB-lite"/>
    </source>
</evidence>
<dbReference type="AlphaFoldDB" id="A0AAF3F1W1"/>
<feature type="region of interest" description="Disordered" evidence="1">
    <location>
        <begin position="24"/>
        <end position="249"/>
    </location>
</feature>
<keyword evidence="2" id="KW-1185">Reference proteome</keyword>
<dbReference type="WBParaSite" id="MBELARI_LOCUS20351">
    <property type="protein sequence ID" value="MBELARI_LOCUS20351"/>
    <property type="gene ID" value="MBELARI_LOCUS20351"/>
</dbReference>
<feature type="compositionally biased region" description="Basic and acidic residues" evidence="1">
    <location>
        <begin position="234"/>
        <end position="248"/>
    </location>
</feature>
<evidence type="ECO:0000313" key="2">
    <source>
        <dbReference type="Proteomes" id="UP000887575"/>
    </source>
</evidence>
<feature type="compositionally biased region" description="Basic and acidic residues" evidence="1">
    <location>
        <begin position="24"/>
        <end position="39"/>
    </location>
</feature>
<feature type="compositionally biased region" description="Basic and acidic residues" evidence="1">
    <location>
        <begin position="292"/>
        <end position="301"/>
    </location>
</feature>
<organism evidence="2 3">
    <name type="scientific">Mesorhabditis belari</name>
    <dbReference type="NCBI Taxonomy" id="2138241"/>
    <lineage>
        <taxon>Eukaryota</taxon>
        <taxon>Metazoa</taxon>
        <taxon>Ecdysozoa</taxon>
        <taxon>Nematoda</taxon>
        <taxon>Chromadorea</taxon>
        <taxon>Rhabditida</taxon>
        <taxon>Rhabditina</taxon>
        <taxon>Rhabditomorpha</taxon>
        <taxon>Rhabditoidea</taxon>
        <taxon>Rhabditidae</taxon>
        <taxon>Mesorhabditinae</taxon>
        <taxon>Mesorhabditis</taxon>
    </lineage>
</organism>
<feature type="region of interest" description="Disordered" evidence="1">
    <location>
        <begin position="277"/>
        <end position="330"/>
    </location>
</feature>
<feature type="compositionally biased region" description="Basic and acidic residues" evidence="1">
    <location>
        <begin position="108"/>
        <end position="120"/>
    </location>
</feature>
<reference evidence="3" key="1">
    <citation type="submission" date="2024-02" db="UniProtKB">
        <authorList>
            <consortium name="WormBaseParasite"/>
        </authorList>
    </citation>
    <scope>IDENTIFICATION</scope>
</reference>
<dbReference type="Proteomes" id="UP000887575">
    <property type="component" value="Unassembled WGS sequence"/>
</dbReference>